<evidence type="ECO:0008006" key="6">
    <source>
        <dbReference type="Google" id="ProtNLM"/>
    </source>
</evidence>
<organism evidence="4 5">
    <name type="scientific">Haemaphysalis longicornis</name>
    <name type="common">Bush tick</name>
    <dbReference type="NCBI Taxonomy" id="44386"/>
    <lineage>
        <taxon>Eukaryota</taxon>
        <taxon>Metazoa</taxon>
        <taxon>Ecdysozoa</taxon>
        <taxon>Arthropoda</taxon>
        <taxon>Chelicerata</taxon>
        <taxon>Arachnida</taxon>
        <taxon>Acari</taxon>
        <taxon>Parasitiformes</taxon>
        <taxon>Ixodida</taxon>
        <taxon>Ixodoidea</taxon>
        <taxon>Ixodidae</taxon>
        <taxon>Haemaphysalinae</taxon>
        <taxon>Haemaphysalis</taxon>
    </lineage>
</organism>
<dbReference type="Pfam" id="PF00255">
    <property type="entry name" value="GSHPx"/>
    <property type="match status" value="1"/>
</dbReference>
<accession>A0A9J6FWU0</accession>
<dbReference type="Gene3D" id="3.40.30.10">
    <property type="entry name" value="Glutaredoxin"/>
    <property type="match status" value="1"/>
</dbReference>
<evidence type="ECO:0000256" key="3">
    <source>
        <dbReference type="ARBA" id="ARBA00023002"/>
    </source>
</evidence>
<sequence>MKFCKDNPNMPNHDEPGTEADIKEFVKKFNVQFDMFSKVDVNGDGAHPLWKYLKLKQSGFLVDAIKWNFTKFLVDKNGQPVHRYAPTTDPSAVGRDAWKRSTSAAVPVARDLMTGLLQTAPSGQWAPTPPLPS</sequence>
<dbReference type="InterPro" id="IPR000889">
    <property type="entry name" value="Glutathione_peroxidase"/>
</dbReference>
<dbReference type="AlphaFoldDB" id="A0A9J6FWU0"/>
<dbReference type="OrthoDB" id="446890at2759"/>
<dbReference type="OMA" id="CTCLPLI"/>
<evidence type="ECO:0000313" key="5">
    <source>
        <dbReference type="Proteomes" id="UP000821853"/>
    </source>
</evidence>
<keyword evidence="5" id="KW-1185">Reference proteome</keyword>
<dbReference type="PANTHER" id="PTHR11592">
    <property type="entry name" value="GLUTATHIONE PEROXIDASE"/>
    <property type="match status" value="1"/>
</dbReference>
<dbReference type="GO" id="GO:0006979">
    <property type="term" value="P:response to oxidative stress"/>
    <property type="evidence" value="ECO:0007669"/>
    <property type="project" value="InterPro"/>
</dbReference>
<keyword evidence="2" id="KW-0575">Peroxidase</keyword>
<evidence type="ECO:0000256" key="2">
    <source>
        <dbReference type="ARBA" id="ARBA00022559"/>
    </source>
</evidence>
<proteinExistence type="inferred from homology"/>
<evidence type="ECO:0000313" key="4">
    <source>
        <dbReference type="EMBL" id="KAH9366532.1"/>
    </source>
</evidence>
<comment type="caution">
    <text evidence="4">The sequence shown here is derived from an EMBL/GenBank/DDBJ whole genome shotgun (WGS) entry which is preliminary data.</text>
</comment>
<dbReference type="PANTHER" id="PTHR11592:SF134">
    <property type="entry name" value="PHOSPHOLIPID HYDROPEROXIDE GLUTATHIONE PEROXIDASE"/>
    <property type="match status" value="1"/>
</dbReference>
<dbReference type="PROSITE" id="PS51355">
    <property type="entry name" value="GLUTATHIONE_PEROXID_3"/>
    <property type="match status" value="1"/>
</dbReference>
<comment type="similarity">
    <text evidence="1">Belongs to the glutathione peroxidase family.</text>
</comment>
<name>A0A9J6FWU0_HAELO</name>
<dbReference type="GO" id="GO:0004601">
    <property type="term" value="F:peroxidase activity"/>
    <property type="evidence" value="ECO:0007669"/>
    <property type="project" value="UniProtKB-KW"/>
</dbReference>
<evidence type="ECO:0000256" key="1">
    <source>
        <dbReference type="ARBA" id="ARBA00006926"/>
    </source>
</evidence>
<gene>
    <name evidence="4" type="ORF">HPB48_010314</name>
</gene>
<dbReference type="InterPro" id="IPR036249">
    <property type="entry name" value="Thioredoxin-like_sf"/>
</dbReference>
<protein>
    <recommendedName>
        <fullName evidence="6">Glutathione peroxidase</fullName>
    </recommendedName>
</protein>
<dbReference type="SUPFAM" id="SSF52833">
    <property type="entry name" value="Thioredoxin-like"/>
    <property type="match status" value="1"/>
</dbReference>
<dbReference type="VEuPathDB" id="VectorBase:HLOH_061162"/>
<dbReference type="EMBL" id="JABSTR010000004">
    <property type="protein sequence ID" value="KAH9366532.1"/>
    <property type="molecule type" value="Genomic_DNA"/>
</dbReference>
<dbReference type="Proteomes" id="UP000821853">
    <property type="component" value="Chromosome 2"/>
</dbReference>
<reference evidence="4 5" key="1">
    <citation type="journal article" date="2020" name="Cell">
        <title>Large-Scale Comparative Analyses of Tick Genomes Elucidate Their Genetic Diversity and Vector Capacities.</title>
        <authorList>
            <consortium name="Tick Genome and Microbiome Consortium (TIGMIC)"/>
            <person name="Jia N."/>
            <person name="Wang J."/>
            <person name="Shi W."/>
            <person name="Du L."/>
            <person name="Sun Y."/>
            <person name="Zhan W."/>
            <person name="Jiang J.F."/>
            <person name="Wang Q."/>
            <person name="Zhang B."/>
            <person name="Ji P."/>
            <person name="Bell-Sakyi L."/>
            <person name="Cui X.M."/>
            <person name="Yuan T.T."/>
            <person name="Jiang B.G."/>
            <person name="Yang W.F."/>
            <person name="Lam T.T."/>
            <person name="Chang Q.C."/>
            <person name="Ding S.J."/>
            <person name="Wang X.J."/>
            <person name="Zhu J.G."/>
            <person name="Ruan X.D."/>
            <person name="Zhao L."/>
            <person name="Wei J.T."/>
            <person name="Ye R.Z."/>
            <person name="Que T.C."/>
            <person name="Du C.H."/>
            <person name="Zhou Y.H."/>
            <person name="Cheng J.X."/>
            <person name="Dai P.F."/>
            <person name="Guo W.B."/>
            <person name="Han X.H."/>
            <person name="Huang E.J."/>
            <person name="Li L.F."/>
            <person name="Wei W."/>
            <person name="Gao Y.C."/>
            <person name="Liu J.Z."/>
            <person name="Shao H.Z."/>
            <person name="Wang X."/>
            <person name="Wang C.C."/>
            <person name="Yang T.C."/>
            <person name="Huo Q.B."/>
            <person name="Li W."/>
            <person name="Chen H.Y."/>
            <person name="Chen S.E."/>
            <person name="Zhou L.G."/>
            <person name="Ni X.B."/>
            <person name="Tian J.H."/>
            <person name="Sheng Y."/>
            <person name="Liu T."/>
            <person name="Pan Y.S."/>
            <person name="Xia L.Y."/>
            <person name="Li J."/>
            <person name="Zhao F."/>
            <person name="Cao W.C."/>
        </authorList>
    </citation>
    <scope>NUCLEOTIDE SEQUENCE [LARGE SCALE GENOMIC DNA]</scope>
    <source>
        <strain evidence="4">HaeL-2018</strain>
    </source>
</reference>
<keyword evidence="3" id="KW-0560">Oxidoreductase</keyword>